<dbReference type="InterPro" id="IPR036388">
    <property type="entry name" value="WH-like_DNA-bd_sf"/>
</dbReference>
<dbReference type="GO" id="GO:0006352">
    <property type="term" value="P:DNA-templated transcription initiation"/>
    <property type="evidence" value="ECO:0007669"/>
    <property type="project" value="InterPro"/>
</dbReference>
<dbReference type="KEGG" id="chy:CHY_1868"/>
<reference evidence="6 7" key="1">
    <citation type="journal article" date="2005" name="PLoS Genet.">
        <title>Life in hot carbon monoxide: the complete genome sequence of Carboxydothermus hydrogenoformans Z-2901.</title>
        <authorList>
            <person name="Wu M."/>
            <person name="Ren Q."/>
            <person name="Durkin A.S."/>
            <person name="Daugherty S.C."/>
            <person name="Brinkac L.M."/>
            <person name="Dodson R.J."/>
            <person name="Madupu R."/>
            <person name="Sullivan S.A."/>
            <person name="Kolonay J.F."/>
            <person name="Haft D.H."/>
            <person name="Nelson W.C."/>
            <person name="Tallon L.J."/>
            <person name="Jones K.M."/>
            <person name="Ulrich L.E."/>
            <person name="Gonzalez J.M."/>
            <person name="Zhulin I.B."/>
            <person name="Robb F.T."/>
            <person name="Eisen J.A."/>
        </authorList>
    </citation>
    <scope>NUCLEOTIDE SEQUENCE [LARGE SCALE GENOMIC DNA]</scope>
    <source>
        <strain evidence="7">ATCC BAA-161 / DSM 6008 / Z-2901</strain>
    </source>
</reference>
<dbReference type="Gene3D" id="1.10.1740.10">
    <property type="match status" value="1"/>
</dbReference>
<dbReference type="InterPro" id="IPR013324">
    <property type="entry name" value="RNA_pol_sigma_r3/r4-like"/>
</dbReference>
<feature type="domain" description="HTH luxR-type" evidence="5">
    <location>
        <begin position="116"/>
        <end position="143"/>
    </location>
</feature>
<evidence type="ECO:0000256" key="4">
    <source>
        <dbReference type="ARBA" id="ARBA00023163"/>
    </source>
</evidence>
<dbReference type="PANTHER" id="PTHR43133:SF51">
    <property type="entry name" value="RNA POLYMERASE SIGMA FACTOR"/>
    <property type="match status" value="1"/>
</dbReference>
<dbReference type="Gene3D" id="1.10.10.10">
    <property type="entry name" value="Winged helix-like DNA-binding domain superfamily/Winged helix DNA-binding domain"/>
    <property type="match status" value="1"/>
</dbReference>
<dbReference type="SUPFAM" id="SSF88946">
    <property type="entry name" value="Sigma2 domain of RNA polymerase sigma factors"/>
    <property type="match status" value="1"/>
</dbReference>
<dbReference type="InterPro" id="IPR007627">
    <property type="entry name" value="RNA_pol_sigma70_r2"/>
</dbReference>
<comment type="similarity">
    <text evidence="1">Belongs to the sigma-70 factor family. ECF subfamily.</text>
</comment>
<dbReference type="eggNOG" id="COG1595">
    <property type="taxonomic scope" value="Bacteria"/>
</dbReference>
<dbReference type="InterPro" id="IPR039425">
    <property type="entry name" value="RNA_pol_sigma-70-like"/>
</dbReference>
<keyword evidence="2" id="KW-0805">Transcription regulation</keyword>
<dbReference type="InterPro" id="IPR013249">
    <property type="entry name" value="RNA_pol_sigma70_r4_t2"/>
</dbReference>
<dbReference type="PANTHER" id="PTHR43133">
    <property type="entry name" value="RNA POLYMERASE ECF-TYPE SIGMA FACTO"/>
    <property type="match status" value="1"/>
</dbReference>
<dbReference type="InterPro" id="IPR000792">
    <property type="entry name" value="Tscrpt_reg_LuxR_C"/>
</dbReference>
<dbReference type="EMBL" id="CP000141">
    <property type="protein sequence ID" value="ABB15803.1"/>
    <property type="molecule type" value="Genomic_DNA"/>
</dbReference>
<gene>
    <name evidence="6" type="ordered locus">CHY_1868</name>
</gene>
<dbReference type="PROSITE" id="PS00622">
    <property type="entry name" value="HTH_LUXR_1"/>
    <property type="match status" value="1"/>
</dbReference>
<dbReference type="AlphaFoldDB" id="Q3AAZ6"/>
<dbReference type="GO" id="GO:0003677">
    <property type="term" value="F:DNA binding"/>
    <property type="evidence" value="ECO:0007669"/>
    <property type="project" value="InterPro"/>
</dbReference>
<evidence type="ECO:0000256" key="2">
    <source>
        <dbReference type="ARBA" id="ARBA00023015"/>
    </source>
</evidence>
<dbReference type="InParanoid" id="Q3AAZ6"/>
<dbReference type="GO" id="GO:0016987">
    <property type="term" value="F:sigma factor activity"/>
    <property type="evidence" value="ECO:0007669"/>
    <property type="project" value="UniProtKB-KW"/>
</dbReference>
<protein>
    <submittedName>
        <fullName evidence="6">Putative RNA polymerase sigma-M factor</fullName>
    </submittedName>
</protein>
<dbReference type="Pfam" id="PF08281">
    <property type="entry name" value="Sigma70_r4_2"/>
    <property type="match status" value="1"/>
</dbReference>
<evidence type="ECO:0000313" key="7">
    <source>
        <dbReference type="Proteomes" id="UP000002706"/>
    </source>
</evidence>
<dbReference type="CDD" id="cd06171">
    <property type="entry name" value="Sigma70_r4"/>
    <property type="match status" value="1"/>
</dbReference>
<dbReference type="OrthoDB" id="9784984at2"/>
<proteinExistence type="inferred from homology"/>
<evidence type="ECO:0000256" key="3">
    <source>
        <dbReference type="ARBA" id="ARBA00023082"/>
    </source>
</evidence>
<dbReference type="InterPro" id="IPR013325">
    <property type="entry name" value="RNA_pol_sigma_r2"/>
</dbReference>
<dbReference type="STRING" id="246194.CHY_1868"/>
<dbReference type="SUPFAM" id="SSF88659">
    <property type="entry name" value="Sigma3 and sigma4 domains of RNA polymerase sigma factors"/>
    <property type="match status" value="1"/>
</dbReference>
<evidence type="ECO:0000256" key="1">
    <source>
        <dbReference type="ARBA" id="ARBA00010641"/>
    </source>
</evidence>
<dbReference type="InterPro" id="IPR014284">
    <property type="entry name" value="RNA_pol_sigma-70_dom"/>
</dbReference>
<organism evidence="6 7">
    <name type="scientific">Carboxydothermus hydrogenoformans (strain ATCC BAA-161 / DSM 6008 / Z-2901)</name>
    <dbReference type="NCBI Taxonomy" id="246194"/>
    <lineage>
        <taxon>Bacteria</taxon>
        <taxon>Bacillati</taxon>
        <taxon>Bacillota</taxon>
        <taxon>Clostridia</taxon>
        <taxon>Thermoanaerobacterales</taxon>
        <taxon>Thermoanaerobacteraceae</taxon>
        <taxon>Carboxydothermus</taxon>
    </lineage>
</organism>
<sequence>MWQELYRIVYYYLLKLGLSHADAEDIAQEVLLSTYLHLDSIQDGNLKFYVLATAKNKYIDFFRKNKREFTVPSLGDFDVNNFSEIHQIENKEVLKKAINKLNLTEQKLFYLKYYLGMTNPEISSLLKISPASVKTMLWRLRKKVKEYLEKEDEN</sequence>
<dbReference type="RefSeq" id="WP_011344762.1">
    <property type="nucleotide sequence ID" value="NC_007503.1"/>
</dbReference>
<dbReference type="Proteomes" id="UP000002706">
    <property type="component" value="Chromosome"/>
</dbReference>
<accession>Q3AAZ6</accession>
<keyword evidence="4" id="KW-0804">Transcription</keyword>
<dbReference type="Pfam" id="PF04542">
    <property type="entry name" value="Sigma70_r2"/>
    <property type="match status" value="1"/>
</dbReference>
<keyword evidence="3" id="KW-0731">Sigma factor</keyword>
<keyword evidence="7" id="KW-1185">Reference proteome</keyword>
<dbReference type="NCBIfam" id="TIGR02937">
    <property type="entry name" value="sigma70-ECF"/>
    <property type="match status" value="1"/>
</dbReference>
<name>Q3AAZ6_CARHZ</name>
<dbReference type="HOGENOM" id="CLU_047691_3_4_9"/>
<evidence type="ECO:0000259" key="5">
    <source>
        <dbReference type="PROSITE" id="PS00622"/>
    </source>
</evidence>
<evidence type="ECO:0000313" key="6">
    <source>
        <dbReference type="EMBL" id="ABB15803.1"/>
    </source>
</evidence>